<sequence>MEEEPSTSSGIKRFIPRELQDEIDAIISKQPRATAAKPADLDENQKRWLVVGICLHSVISQALRSYVVPILTKLCYKLSVNHRLETQTFPTHLQKHPPTNKTFLNYEGVNNNKVKHGYNKQRYDYKIKSVVDLSKLFLQTHMAHYTGFDDTCDSSALLGLIINIDQFDPVVKSVAEDVRRNIRNSWAHCDFTEWDAIKYLHSFQLMKTLVKDLKLSLNEETQIIGEIEKWEMNGPRFLSGTTYGLELVNEFRQQTRALAEYLQLVLVDQDTTLKNHDTQLEILRENISQSASHDFHFVEMEHWKKQEEMFVETPAVIKILQCLESEHTVLIVGEPGIGKSMLMHHVALKIHSTTSYCIVPCSGIQDIFSHYNMDKRQMFVIDDICGRFTSSLLDIECLIKNEDKLKRMLGKGKTKIAATCRLDIYFEESFRKSCTVFQTNIFNLSDEYSKDDKLKICMKYLSKTSCELLKDQNVEFTPLMCYLYSKNEEFNLTEFLHCPYDTYQREWEKFKVMNPRKYCSLFLCVIHNGIIKESLFDIFNESNNKNKDVLDNIYEVCRVNRGTSRIEMKSTVDSMIGTFFVKTKTEYRVIHDKMFEFLCTYFGSKETLVRCILRYANIQVFNERTQLESINEKYDKFTILILKRYEQEYFDIIQNDLQLGKINQCFCNSQMKHEKYRAKFLKVLQTIDDNFLFEQMFSRKCLQYTSKLKENVDTESNREFKEDSSDADDNCELSEPLITSCTRGYHDIVHFFMTKYVDLKNYYSFETPLTAACWGGNEKIVQLLIDKGCDVTQADGTNHTPLTAACWEEMIQ</sequence>
<comment type="caution">
    <text evidence="3">The sequence shown here is derived from an EMBL/GenBank/DDBJ whole genome shotgun (WGS) entry which is preliminary data.</text>
</comment>
<feature type="domain" description="Novel STAND NTPase 3" evidence="2">
    <location>
        <begin position="310"/>
        <end position="462"/>
    </location>
</feature>
<dbReference type="SUPFAM" id="SSF48403">
    <property type="entry name" value="Ankyrin repeat"/>
    <property type="match status" value="1"/>
</dbReference>
<dbReference type="AlphaFoldDB" id="A0A8S3QZ50"/>
<name>A0A8S3QZ50_MYTED</name>
<dbReference type="Pfam" id="PF20720">
    <property type="entry name" value="nSTAND3"/>
    <property type="match status" value="1"/>
</dbReference>
<dbReference type="Proteomes" id="UP000683360">
    <property type="component" value="Unassembled WGS sequence"/>
</dbReference>
<accession>A0A8S3QZ50</accession>
<reference evidence="3" key="1">
    <citation type="submission" date="2021-03" db="EMBL/GenBank/DDBJ databases">
        <authorList>
            <person name="Bekaert M."/>
        </authorList>
    </citation>
    <scope>NUCLEOTIDE SEQUENCE</scope>
</reference>
<evidence type="ECO:0000313" key="4">
    <source>
        <dbReference type="Proteomes" id="UP000683360"/>
    </source>
</evidence>
<dbReference type="Gene3D" id="1.25.40.20">
    <property type="entry name" value="Ankyrin repeat-containing domain"/>
    <property type="match status" value="1"/>
</dbReference>
<dbReference type="PROSITE" id="PS50088">
    <property type="entry name" value="ANK_REPEAT"/>
    <property type="match status" value="1"/>
</dbReference>
<proteinExistence type="predicted"/>
<dbReference type="InterPro" id="IPR036770">
    <property type="entry name" value="Ankyrin_rpt-contain_sf"/>
</dbReference>
<dbReference type="Pfam" id="PF12796">
    <property type="entry name" value="Ank_2"/>
    <property type="match status" value="1"/>
</dbReference>
<gene>
    <name evidence="3" type="ORF">MEDL_14699</name>
</gene>
<dbReference type="SUPFAM" id="SSF52540">
    <property type="entry name" value="P-loop containing nucleoside triphosphate hydrolases"/>
    <property type="match status" value="1"/>
</dbReference>
<feature type="repeat" description="ANK" evidence="1">
    <location>
        <begin position="764"/>
        <end position="796"/>
    </location>
</feature>
<evidence type="ECO:0000313" key="3">
    <source>
        <dbReference type="EMBL" id="CAG2199976.1"/>
    </source>
</evidence>
<organism evidence="3 4">
    <name type="scientific">Mytilus edulis</name>
    <name type="common">Blue mussel</name>
    <dbReference type="NCBI Taxonomy" id="6550"/>
    <lineage>
        <taxon>Eukaryota</taxon>
        <taxon>Metazoa</taxon>
        <taxon>Spiralia</taxon>
        <taxon>Lophotrochozoa</taxon>
        <taxon>Mollusca</taxon>
        <taxon>Bivalvia</taxon>
        <taxon>Autobranchia</taxon>
        <taxon>Pteriomorphia</taxon>
        <taxon>Mytilida</taxon>
        <taxon>Mytiloidea</taxon>
        <taxon>Mytilidae</taxon>
        <taxon>Mytilinae</taxon>
        <taxon>Mytilus</taxon>
    </lineage>
</organism>
<dbReference type="OrthoDB" id="6178931at2759"/>
<keyword evidence="1" id="KW-0040">ANK repeat</keyword>
<protein>
    <recommendedName>
        <fullName evidence="2">Novel STAND NTPase 3 domain-containing protein</fullName>
    </recommendedName>
</protein>
<dbReference type="InterPro" id="IPR002110">
    <property type="entry name" value="Ankyrin_rpt"/>
</dbReference>
<dbReference type="Gene3D" id="3.40.50.300">
    <property type="entry name" value="P-loop containing nucleotide triphosphate hydrolases"/>
    <property type="match status" value="1"/>
</dbReference>
<dbReference type="InterPro" id="IPR049050">
    <property type="entry name" value="nSTAND3"/>
</dbReference>
<evidence type="ECO:0000256" key="1">
    <source>
        <dbReference type="PROSITE-ProRule" id="PRU00023"/>
    </source>
</evidence>
<dbReference type="EMBL" id="CAJPWZ010000730">
    <property type="protein sequence ID" value="CAG2199976.1"/>
    <property type="molecule type" value="Genomic_DNA"/>
</dbReference>
<dbReference type="SMART" id="SM00248">
    <property type="entry name" value="ANK"/>
    <property type="match status" value="2"/>
</dbReference>
<evidence type="ECO:0000259" key="2">
    <source>
        <dbReference type="Pfam" id="PF20720"/>
    </source>
</evidence>
<keyword evidence="4" id="KW-1185">Reference proteome</keyword>
<dbReference type="InterPro" id="IPR027417">
    <property type="entry name" value="P-loop_NTPase"/>
</dbReference>
<dbReference type="PROSITE" id="PS50297">
    <property type="entry name" value="ANK_REP_REGION"/>
    <property type="match status" value="1"/>
</dbReference>